<evidence type="ECO:0000313" key="2">
    <source>
        <dbReference type="Proteomes" id="UP000280444"/>
    </source>
</evidence>
<reference evidence="1 2" key="1">
    <citation type="submission" date="2018-11" db="EMBL/GenBank/DDBJ databases">
        <title>Genomes From Bacteria Associated with the Canine Oral Cavity: a Test Case for Automated Genome-Based Taxonomic Assignment.</title>
        <authorList>
            <person name="Coil D.A."/>
            <person name="Jospin G."/>
            <person name="Darling A.E."/>
            <person name="Wallis C."/>
            <person name="Davis I.J."/>
            <person name="Harris S."/>
            <person name="Eisen J.A."/>
            <person name="Holcombe L.J."/>
            <person name="O'Flynn C."/>
        </authorList>
    </citation>
    <scope>NUCLEOTIDE SEQUENCE [LARGE SCALE GENOMIC DNA]</scope>
    <source>
        <strain evidence="1 2">OH770</strain>
    </source>
</reference>
<keyword evidence="2" id="KW-1185">Reference proteome</keyword>
<comment type="caution">
    <text evidence="1">The sequence shown here is derived from an EMBL/GenBank/DDBJ whole genome shotgun (WGS) entry which is preliminary data.</text>
</comment>
<evidence type="ECO:0000313" key="1">
    <source>
        <dbReference type="EMBL" id="RRC95833.1"/>
    </source>
</evidence>
<sequence>MLINDILLRILLPLSDKEVKHAVEAIEHSLPDDLSEREIKLHALEQSLQAWEESDYIDPTLHSFVDTALSTSEAGRYGLDGLRYFDAYERLRKGSNKDWRGLTAQSARLLLSRTTLIFRLITSEQMSTAQVSRVLESLEPSSNPTPKAIRAVAAVLDISPTIEKGDLEEICARDRERARMLYTDSSLESSMILATELCFTWTGSLFLLSDLQSLTQDLNTAEKNPWPYLQILHWALLPVELYDHPPTYVYDFSPRGNVATSLFSLYSTATGNPVLNNAKAATTLDEAWSRSRPTEAAHSLVRILRMLENLPFMARKSASQVLRSWIFRLIELQTDNYKPVTSSQPKQELETLIRYLDANQTGTRGVIEQRVVDALSDLTFSGPAWRHRGIGDSVNASNTSRKKLGDIEFLNVDDRLAIAIEAHGGTVTTAYLDTHRQSLKNILMTRLEDSWLALDDATAWTVKVLFIAHGFAPELPTHETLHGVNILYEYWTYGDLGKQAFSSASDGEISRIYGSHIIDGLNRNTTPQWIRDRYTELIS</sequence>
<dbReference type="RefSeq" id="WP_124868463.1">
    <property type="nucleotide sequence ID" value="NZ_RQZF01000002.1"/>
</dbReference>
<proteinExistence type="predicted"/>
<protein>
    <submittedName>
        <fullName evidence="1">Uncharacterized protein</fullName>
    </submittedName>
</protein>
<dbReference type="AlphaFoldDB" id="A0A3P1SEW8"/>
<accession>A0A3P1SEW8</accession>
<dbReference type="OrthoDB" id="7787231at2"/>
<gene>
    <name evidence="1" type="ORF">EII11_02910</name>
</gene>
<organism evidence="1 2">
    <name type="scientific">Schaalia canis</name>
    <dbReference type="NCBI Taxonomy" id="100469"/>
    <lineage>
        <taxon>Bacteria</taxon>
        <taxon>Bacillati</taxon>
        <taxon>Actinomycetota</taxon>
        <taxon>Actinomycetes</taxon>
        <taxon>Actinomycetales</taxon>
        <taxon>Actinomycetaceae</taxon>
        <taxon>Schaalia</taxon>
    </lineage>
</organism>
<dbReference type="EMBL" id="RQZF01000002">
    <property type="protein sequence ID" value="RRC95833.1"/>
    <property type="molecule type" value="Genomic_DNA"/>
</dbReference>
<dbReference type="Proteomes" id="UP000280444">
    <property type="component" value="Unassembled WGS sequence"/>
</dbReference>
<name>A0A3P1SEW8_9ACTO</name>